<dbReference type="PANTHER" id="PTHR43586">
    <property type="entry name" value="CYSTEINE DESULFURASE"/>
    <property type="match status" value="1"/>
</dbReference>
<reference evidence="3 4" key="1">
    <citation type="submission" date="2024-06" db="EMBL/GenBank/DDBJ databases">
        <title>A chromosome level genome sequence of Diviner's sage (Salvia divinorum).</title>
        <authorList>
            <person name="Ford S.A."/>
            <person name="Ro D.-K."/>
            <person name="Ness R.W."/>
            <person name="Phillips M.A."/>
        </authorList>
    </citation>
    <scope>NUCLEOTIDE SEQUENCE [LARGE SCALE GENOMIC DNA]</scope>
    <source>
        <strain evidence="3">SAF-2024a</strain>
        <tissue evidence="3">Leaf</tissue>
    </source>
</reference>
<sequence>MTMEMKFEHHHHSPIYEISLNDDQDINNFMNDALNHHHCDDNVSHETVPFHGVGRGVPKPNDSTRRKLNWLRSQIIGGSAEFETPFGRRHLTYADHTASGRPLHYIENYVTTKLLPFYGNTHTSDSHVGYHTTKMVHEAKNYVKRCLGGGEEDAIIFCGSGSTAAIKRLQEVMGIAVPSILRESVLKCLSNKERWVVFVGPHEHHSNLLSWRHSLAEVVEIGLDSHGHIDMEALSMNLSLYKDQNRQMLGSFSACSNVTGIVTDTRAVARLLHQYRAFACFDFAASGPYTRIEMRSCKTDGYDAIFLSPHKFVGGPGTPGILLMNKILYRLGSSPPSTCGGGTVEFVNNLGEQDTLYLDDIEEREDAGTPQNIQKVRAGLAFWIKEFIGYKAIEMVEKTHTEKAVQRLIPNPNIVTLGSAYVKRQAIFSFLIYTSSPNQSRGKPLNGSFVAKLLNDLFGIQARGGCACAGSYAHTLLNLEEHQSLAMRSFIKEVI</sequence>
<dbReference type="Pfam" id="PF00266">
    <property type="entry name" value="Aminotran_5"/>
    <property type="match status" value="1"/>
</dbReference>
<dbReference type="Gene3D" id="3.40.640.10">
    <property type="entry name" value="Type I PLP-dependent aspartate aminotransferase-like (Major domain)"/>
    <property type="match status" value="1"/>
</dbReference>
<dbReference type="InterPro" id="IPR015422">
    <property type="entry name" value="PyrdxlP-dep_Trfase_small"/>
</dbReference>
<dbReference type="AlphaFoldDB" id="A0ABD1I5V4"/>
<dbReference type="InterPro" id="IPR000192">
    <property type="entry name" value="Aminotrans_V_dom"/>
</dbReference>
<dbReference type="SUPFAM" id="SSF53383">
    <property type="entry name" value="PLP-dependent transferases"/>
    <property type="match status" value="1"/>
</dbReference>
<evidence type="ECO:0000313" key="3">
    <source>
        <dbReference type="EMBL" id="KAL1564106.1"/>
    </source>
</evidence>
<dbReference type="InterPro" id="IPR015424">
    <property type="entry name" value="PyrdxlP-dep_Trfase"/>
</dbReference>
<keyword evidence="1" id="KW-0663">Pyridoxal phosphate</keyword>
<keyword evidence="4" id="KW-1185">Reference proteome</keyword>
<gene>
    <name evidence="3" type="ORF">AAHA92_06506</name>
</gene>
<evidence type="ECO:0000313" key="4">
    <source>
        <dbReference type="Proteomes" id="UP001567538"/>
    </source>
</evidence>
<feature type="domain" description="Aminotransferase class V" evidence="2">
    <location>
        <begin position="109"/>
        <end position="480"/>
    </location>
</feature>
<dbReference type="Proteomes" id="UP001567538">
    <property type="component" value="Unassembled WGS sequence"/>
</dbReference>
<organism evidence="3 4">
    <name type="scientific">Salvia divinorum</name>
    <name type="common">Maria pastora</name>
    <name type="synonym">Diviner's sage</name>
    <dbReference type="NCBI Taxonomy" id="28513"/>
    <lineage>
        <taxon>Eukaryota</taxon>
        <taxon>Viridiplantae</taxon>
        <taxon>Streptophyta</taxon>
        <taxon>Embryophyta</taxon>
        <taxon>Tracheophyta</taxon>
        <taxon>Spermatophyta</taxon>
        <taxon>Magnoliopsida</taxon>
        <taxon>eudicotyledons</taxon>
        <taxon>Gunneridae</taxon>
        <taxon>Pentapetalae</taxon>
        <taxon>asterids</taxon>
        <taxon>lamiids</taxon>
        <taxon>Lamiales</taxon>
        <taxon>Lamiaceae</taxon>
        <taxon>Nepetoideae</taxon>
        <taxon>Mentheae</taxon>
        <taxon>Salviinae</taxon>
        <taxon>Salvia</taxon>
        <taxon>Salvia subgen. Calosphace</taxon>
    </lineage>
</organism>
<proteinExistence type="predicted"/>
<dbReference type="PANTHER" id="PTHR43586:SF8">
    <property type="entry name" value="CYSTEINE DESULFURASE 1, CHLOROPLASTIC"/>
    <property type="match status" value="1"/>
</dbReference>
<evidence type="ECO:0000256" key="1">
    <source>
        <dbReference type="ARBA" id="ARBA00022898"/>
    </source>
</evidence>
<name>A0ABD1I5V4_SALDI</name>
<dbReference type="EMBL" id="JBEAFC010000003">
    <property type="protein sequence ID" value="KAL1564106.1"/>
    <property type="molecule type" value="Genomic_DNA"/>
</dbReference>
<accession>A0ABD1I5V4</accession>
<dbReference type="Gene3D" id="3.90.1150.10">
    <property type="entry name" value="Aspartate Aminotransferase, domain 1"/>
    <property type="match status" value="1"/>
</dbReference>
<dbReference type="InterPro" id="IPR015421">
    <property type="entry name" value="PyrdxlP-dep_Trfase_major"/>
</dbReference>
<protein>
    <submittedName>
        <fullName evidence="3">Cysteine desulfurase</fullName>
    </submittedName>
</protein>
<evidence type="ECO:0000259" key="2">
    <source>
        <dbReference type="Pfam" id="PF00266"/>
    </source>
</evidence>
<comment type="caution">
    <text evidence="3">The sequence shown here is derived from an EMBL/GenBank/DDBJ whole genome shotgun (WGS) entry which is preliminary data.</text>
</comment>